<name>A0A917M1Y1_9BACL</name>
<comment type="caution">
    <text evidence="1">The sequence shown here is derived from an EMBL/GenBank/DDBJ whole genome shotgun (WGS) entry which is preliminary data.</text>
</comment>
<dbReference type="EMBL" id="BMHY01000005">
    <property type="protein sequence ID" value="GGG72232.1"/>
    <property type="molecule type" value="Genomic_DNA"/>
</dbReference>
<keyword evidence="2" id="KW-1185">Reference proteome</keyword>
<evidence type="ECO:0000313" key="1">
    <source>
        <dbReference type="EMBL" id="GGG72232.1"/>
    </source>
</evidence>
<proteinExistence type="predicted"/>
<protein>
    <submittedName>
        <fullName evidence="1">Uncharacterized protein</fullName>
    </submittedName>
</protein>
<dbReference type="AlphaFoldDB" id="A0A917M1Y1"/>
<dbReference type="RefSeq" id="WP_188890005.1">
    <property type="nucleotide sequence ID" value="NZ_BMHY01000005.1"/>
</dbReference>
<dbReference type="Proteomes" id="UP000600247">
    <property type="component" value="Unassembled WGS sequence"/>
</dbReference>
<reference evidence="1 2" key="1">
    <citation type="journal article" date="2014" name="Int. J. Syst. Evol. Microbiol.">
        <title>Complete genome sequence of Corynebacterium casei LMG S-19264T (=DSM 44701T), isolated from a smear-ripened cheese.</title>
        <authorList>
            <consortium name="US DOE Joint Genome Institute (JGI-PGF)"/>
            <person name="Walter F."/>
            <person name="Albersmeier A."/>
            <person name="Kalinowski J."/>
            <person name="Ruckert C."/>
        </authorList>
    </citation>
    <scope>NUCLEOTIDE SEQUENCE [LARGE SCALE GENOMIC DNA]</scope>
    <source>
        <strain evidence="1 2">CGMCC 1.15286</strain>
    </source>
</reference>
<sequence>MNLINNVYNYFKNSFNSSEDDIELPEQMRNVADQLYYYRHADVILACPQTYNVARKFVRKNKIILFEDGSNMAYEDFALKTKGLDHACIGVISPTITHKLITSESMLELVKVSCRTLILYNVSQNMDEPILRKTLHHSGFYEIAIPDQIVPGNFDYSSVGVLPDGTYDMLSSSPGSLEKEACVYVASRLSLTNYLHSGLNWRNVLGYPIQDSTGYISAPRDSFNIAVTKGQQPDSVSITIEGEFSWSVLGSGHTSLVGSYQGPSDMNMYAALLQLIDLTTVRVSLWRNDGLWKELATANVVVEPHDNIYSIQVSLSVSPTHVTIKRMNTTIIEYEDNLLKRTGVCGIRISSDTIALSNIRVFK</sequence>
<evidence type="ECO:0000313" key="2">
    <source>
        <dbReference type="Proteomes" id="UP000600247"/>
    </source>
</evidence>
<gene>
    <name evidence="1" type="ORF">GCM10010918_29980</name>
</gene>
<organism evidence="1 2">
    <name type="scientific">Paenibacillus radicis</name>
    <name type="common">ex Gao et al. 2016</name>
    <dbReference type="NCBI Taxonomy" id="1737354"/>
    <lineage>
        <taxon>Bacteria</taxon>
        <taxon>Bacillati</taxon>
        <taxon>Bacillota</taxon>
        <taxon>Bacilli</taxon>
        <taxon>Bacillales</taxon>
        <taxon>Paenibacillaceae</taxon>
        <taxon>Paenibacillus</taxon>
    </lineage>
</organism>
<accession>A0A917M1Y1</accession>